<dbReference type="RefSeq" id="WP_017712110.1">
    <property type="nucleotide sequence ID" value="NZ_KB235936.1"/>
</dbReference>
<evidence type="ECO:0000256" key="7">
    <source>
        <dbReference type="ARBA" id="ARBA00023306"/>
    </source>
</evidence>
<evidence type="ECO:0000259" key="9">
    <source>
        <dbReference type="PROSITE" id="PS51779"/>
    </source>
</evidence>
<dbReference type="PANTHER" id="PTHR37820:SF1">
    <property type="entry name" value="CELL DIVISION PROTEIN FTSQ"/>
    <property type="match status" value="1"/>
</dbReference>
<dbReference type="InterPro" id="IPR050487">
    <property type="entry name" value="FtsQ_DivIB"/>
</dbReference>
<proteinExistence type="predicted"/>
<gene>
    <name evidence="10" type="ORF">PROH_06920</name>
</gene>
<evidence type="ECO:0000313" key="11">
    <source>
        <dbReference type="Proteomes" id="UP000034681"/>
    </source>
</evidence>
<dbReference type="STRING" id="317619.GCA_000332315_01594"/>
<sequence>MNPVSPVTAENLAQRRRHLKRQRRLKVLRTLWRTLMVSGITVGVFWGFTRPIWLIQTPSQVQIQGNTMLSTQAILSLLPLDYPISLFHIRPQVLKETLETSAPIREASISRQLIPPQVVIHVQERRPVAQATAFNASPSSANTPGASGAAPTVQGLLDDRGFWIDQADLTQLGSGVPLPSLTVLGMRENYLALWPQLYAALQNSPVKVQEIDWRDPDNLILKTELGIIHCGAFSARFPEQLAVLDRMRDIENRPEVGQLAYIDLSRPDTPYLQMLKPKEKGSLP</sequence>
<evidence type="ECO:0000313" key="10">
    <source>
        <dbReference type="EMBL" id="KKI99624.1"/>
    </source>
</evidence>
<comment type="subcellular location">
    <subcellularLocation>
        <location evidence="1">Membrane</location>
    </subcellularLocation>
</comment>
<evidence type="ECO:0000256" key="8">
    <source>
        <dbReference type="SAM" id="Phobius"/>
    </source>
</evidence>
<comment type="caution">
    <text evidence="10">The sequence shown here is derived from an EMBL/GenBank/DDBJ whole genome shotgun (WGS) entry which is preliminary data.</text>
</comment>
<evidence type="ECO:0000256" key="5">
    <source>
        <dbReference type="ARBA" id="ARBA00022989"/>
    </source>
</evidence>
<accession>A0A0M2PU30</accession>
<dbReference type="InterPro" id="IPR034746">
    <property type="entry name" value="POTRA"/>
</dbReference>
<keyword evidence="6 8" id="KW-0472">Membrane</keyword>
<keyword evidence="4 8" id="KW-0812">Transmembrane</keyword>
<keyword evidence="7" id="KW-0131">Cell cycle</keyword>
<dbReference type="GO" id="GO:0051301">
    <property type="term" value="P:cell division"/>
    <property type="evidence" value="ECO:0007669"/>
    <property type="project" value="UniProtKB-KW"/>
</dbReference>
<keyword evidence="5 8" id="KW-1133">Transmembrane helix</keyword>
<dbReference type="eggNOG" id="COG1589">
    <property type="taxonomic scope" value="Bacteria"/>
</dbReference>
<keyword evidence="11" id="KW-1185">Reference proteome</keyword>
<evidence type="ECO:0000256" key="6">
    <source>
        <dbReference type="ARBA" id="ARBA00023136"/>
    </source>
</evidence>
<evidence type="ECO:0000256" key="3">
    <source>
        <dbReference type="ARBA" id="ARBA00022618"/>
    </source>
</evidence>
<dbReference type="Proteomes" id="UP000034681">
    <property type="component" value="Unassembled WGS sequence"/>
</dbReference>
<keyword evidence="2" id="KW-1003">Cell membrane</keyword>
<reference evidence="10" key="1">
    <citation type="submission" date="2012-04" db="EMBL/GenBank/DDBJ databases">
        <authorList>
            <person name="Borisov I.G."/>
            <person name="Ivanikova N.V."/>
            <person name="Pinevich A.V."/>
        </authorList>
    </citation>
    <scope>NUCLEOTIDE SEQUENCE [LARGE SCALE GENOMIC DNA]</scope>
    <source>
        <strain evidence="10">CALU 1027</strain>
    </source>
</reference>
<organism evidence="10 11">
    <name type="scientific">Prochlorothrix hollandica PCC 9006 = CALU 1027</name>
    <dbReference type="NCBI Taxonomy" id="317619"/>
    <lineage>
        <taxon>Bacteria</taxon>
        <taxon>Bacillati</taxon>
        <taxon>Cyanobacteriota</taxon>
        <taxon>Cyanophyceae</taxon>
        <taxon>Prochlorotrichales</taxon>
        <taxon>Prochlorotrichaceae</taxon>
        <taxon>Prochlorothrix</taxon>
    </lineage>
</organism>
<dbReference type="GO" id="GO:0005886">
    <property type="term" value="C:plasma membrane"/>
    <property type="evidence" value="ECO:0007669"/>
    <property type="project" value="TreeGrafter"/>
</dbReference>
<dbReference type="AlphaFoldDB" id="A0A0M2PU30"/>
<dbReference type="PROSITE" id="PS51779">
    <property type="entry name" value="POTRA"/>
    <property type="match status" value="1"/>
</dbReference>
<feature type="transmembrane region" description="Helical" evidence="8">
    <location>
        <begin position="30"/>
        <end position="48"/>
    </location>
</feature>
<dbReference type="Gene3D" id="3.10.20.310">
    <property type="entry name" value="membrane protein fhac"/>
    <property type="match status" value="1"/>
</dbReference>
<dbReference type="InterPro" id="IPR013685">
    <property type="entry name" value="POTRA_FtsQ_type"/>
</dbReference>
<evidence type="ECO:0000256" key="1">
    <source>
        <dbReference type="ARBA" id="ARBA00004370"/>
    </source>
</evidence>
<dbReference type="Pfam" id="PF08478">
    <property type="entry name" value="POTRA_1"/>
    <property type="match status" value="1"/>
</dbReference>
<feature type="domain" description="POTRA" evidence="9">
    <location>
        <begin position="56"/>
        <end position="125"/>
    </location>
</feature>
<protein>
    <recommendedName>
        <fullName evidence="9">POTRA domain-containing protein</fullName>
    </recommendedName>
</protein>
<evidence type="ECO:0000256" key="4">
    <source>
        <dbReference type="ARBA" id="ARBA00022692"/>
    </source>
</evidence>
<name>A0A0M2PU30_PROHO</name>
<evidence type="ECO:0000256" key="2">
    <source>
        <dbReference type="ARBA" id="ARBA00022475"/>
    </source>
</evidence>
<keyword evidence="3" id="KW-0132">Cell division</keyword>
<dbReference type="PANTHER" id="PTHR37820">
    <property type="entry name" value="CELL DIVISION PROTEIN DIVIB"/>
    <property type="match status" value="1"/>
</dbReference>
<dbReference type="EMBL" id="AJTX02000004">
    <property type="protein sequence ID" value="KKI99624.1"/>
    <property type="molecule type" value="Genomic_DNA"/>
</dbReference>